<evidence type="ECO:0000313" key="5">
    <source>
        <dbReference type="Proteomes" id="UP001596507"/>
    </source>
</evidence>
<dbReference type="Pfam" id="PF01557">
    <property type="entry name" value="FAA_hydrolase"/>
    <property type="match status" value="1"/>
</dbReference>
<dbReference type="EMBL" id="JBHTBE010000002">
    <property type="protein sequence ID" value="MFC7269442.1"/>
    <property type="molecule type" value="Genomic_DNA"/>
</dbReference>
<keyword evidence="4" id="KW-0378">Hydrolase</keyword>
<evidence type="ECO:0000313" key="4">
    <source>
        <dbReference type="EMBL" id="MFC7269442.1"/>
    </source>
</evidence>
<name>A0ABW2HE02_9MICO</name>
<dbReference type="PANTHER" id="PTHR42796">
    <property type="entry name" value="FUMARYLACETOACETATE HYDROLASE DOMAIN-CONTAINING PROTEIN 2A-RELATED"/>
    <property type="match status" value="1"/>
</dbReference>
<dbReference type="SUPFAM" id="SSF56529">
    <property type="entry name" value="FAH"/>
    <property type="match status" value="1"/>
</dbReference>
<dbReference type="InterPro" id="IPR036663">
    <property type="entry name" value="Fumarylacetoacetase_C_sf"/>
</dbReference>
<reference evidence="5" key="1">
    <citation type="journal article" date="2019" name="Int. J. Syst. Evol. Microbiol.">
        <title>The Global Catalogue of Microorganisms (GCM) 10K type strain sequencing project: providing services to taxonomists for standard genome sequencing and annotation.</title>
        <authorList>
            <consortium name="The Broad Institute Genomics Platform"/>
            <consortium name="The Broad Institute Genome Sequencing Center for Infectious Disease"/>
            <person name="Wu L."/>
            <person name="Ma J."/>
        </authorList>
    </citation>
    <scope>NUCLEOTIDE SEQUENCE [LARGE SCALE GENOMIC DNA]</scope>
    <source>
        <strain evidence="5">CGMCC 1.15772</strain>
    </source>
</reference>
<organism evidence="4 5">
    <name type="scientific">Microbacterium fluvii</name>
    <dbReference type="NCBI Taxonomy" id="415215"/>
    <lineage>
        <taxon>Bacteria</taxon>
        <taxon>Bacillati</taxon>
        <taxon>Actinomycetota</taxon>
        <taxon>Actinomycetes</taxon>
        <taxon>Micrococcales</taxon>
        <taxon>Microbacteriaceae</taxon>
        <taxon>Microbacterium</taxon>
    </lineage>
</organism>
<evidence type="ECO:0000256" key="1">
    <source>
        <dbReference type="ARBA" id="ARBA00010211"/>
    </source>
</evidence>
<comment type="caution">
    <text evidence="4">The sequence shown here is derived from an EMBL/GenBank/DDBJ whole genome shotgun (WGS) entry which is preliminary data.</text>
</comment>
<gene>
    <name evidence="4" type="ORF">ACFQRL_10760</name>
</gene>
<feature type="domain" description="Fumarylacetoacetase-like C-terminal" evidence="3">
    <location>
        <begin position="197"/>
        <end position="369"/>
    </location>
</feature>
<evidence type="ECO:0000256" key="2">
    <source>
        <dbReference type="ARBA" id="ARBA00022723"/>
    </source>
</evidence>
<keyword evidence="5" id="KW-1185">Reference proteome</keyword>
<dbReference type="PANTHER" id="PTHR42796:SF7">
    <property type="entry name" value="2-DEHYDRO-3-DEOXY-D-ARABINONATE DEHYDRATASE"/>
    <property type="match status" value="1"/>
</dbReference>
<dbReference type="GO" id="GO:0016787">
    <property type="term" value="F:hydrolase activity"/>
    <property type="evidence" value="ECO:0007669"/>
    <property type="project" value="UniProtKB-KW"/>
</dbReference>
<dbReference type="Gene3D" id="3.90.850.10">
    <property type="entry name" value="Fumarylacetoacetase-like, C-terminal domain"/>
    <property type="match status" value="1"/>
</dbReference>
<dbReference type="InterPro" id="IPR051121">
    <property type="entry name" value="FAH"/>
</dbReference>
<protein>
    <submittedName>
        <fullName evidence="4">Fumarylacetoacetate hydrolase family protein</fullName>
    </submittedName>
</protein>
<sequence>MPVTDHWLPSLDRGLPTDAADALLVGRVWDPRHQGPTPVVVLDGEVRSLAPRHATISDLVEQRDPVAAAEAAAAEVIGPLAEIYANTAFDTRDRARPWLLAPHDLQAVKAAGVTFAVSMIERVIEERARGDLDAAAHLRATILDRIGGDLRGIRPGSPAAAELKEFFIGEGLWSQYLEVGIGPDAEIFTKAMPLSSRGTGEQIGVLSTSTWNNPEPEVALVVASDGRAVGATLANDVNLRDVEGRSALLLPKAKDNNASCATGPFIRLFDEGFGIDDVRAMEVSVSVAGVDGFTMVASSDMRQISRDPLELVRQLIGPHHQYPDGAILMMGTLFAPIEDRDAPGKGFTHKVGDVVSIRSEQLGTLTDVVAHSEECEPWTFGLSAFMRNLSARGLL</sequence>
<dbReference type="RefSeq" id="WP_262874357.1">
    <property type="nucleotide sequence ID" value="NZ_BAABKW010000004.1"/>
</dbReference>
<dbReference type="Proteomes" id="UP001596507">
    <property type="component" value="Unassembled WGS sequence"/>
</dbReference>
<accession>A0ABW2HE02</accession>
<evidence type="ECO:0000259" key="3">
    <source>
        <dbReference type="Pfam" id="PF01557"/>
    </source>
</evidence>
<comment type="similarity">
    <text evidence="1">Belongs to the FAH family.</text>
</comment>
<keyword evidence="2" id="KW-0479">Metal-binding</keyword>
<proteinExistence type="inferred from homology"/>
<dbReference type="InterPro" id="IPR011234">
    <property type="entry name" value="Fumarylacetoacetase-like_C"/>
</dbReference>